<protein>
    <submittedName>
        <fullName evidence="2">HEPN domain-containing protein</fullName>
    </submittedName>
</protein>
<dbReference type="InterPro" id="IPR007842">
    <property type="entry name" value="HEPN_dom"/>
</dbReference>
<dbReference type="Proteomes" id="UP000594121">
    <property type="component" value="Chromosome"/>
</dbReference>
<dbReference type="RefSeq" id="WP_192819228.1">
    <property type="nucleotide sequence ID" value="NZ_CP062310.1"/>
</dbReference>
<dbReference type="EMBL" id="CP062310">
    <property type="protein sequence ID" value="QOJ79256.1"/>
    <property type="molecule type" value="Genomic_DNA"/>
</dbReference>
<dbReference type="Gene3D" id="1.20.120.330">
    <property type="entry name" value="Nucleotidyltransferases domain 2"/>
    <property type="match status" value="1"/>
</dbReference>
<sequence>MREEAVRWFEQCLADLSTAEDLLRTAHYYAAAFYSQQAAEKALKALLIASGKAVRTHDLVEMLDIIERELRVSVDEIRADASKLTIHYVVSRYPDAANAVPARIYSREDAEDLLRRASRVVEWVRRHLQ</sequence>
<evidence type="ECO:0000313" key="3">
    <source>
        <dbReference type="Proteomes" id="UP000594121"/>
    </source>
</evidence>
<dbReference type="SMART" id="SM00748">
    <property type="entry name" value="HEPN"/>
    <property type="match status" value="1"/>
</dbReference>
<organism evidence="2 3">
    <name type="scientific">Infirmifilum lucidum</name>
    <dbReference type="NCBI Taxonomy" id="2776706"/>
    <lineage>
        <taxon>Archaea</taxon>
        <taxon>Thermoproteota</taxon>
        <taxon>Thermoprotei</taxon>
        <taxon>Thermofilales</taxon>
        <taxon>Thermofilaceae</taxon>
        <taxon>Infirmifilum</taxon>
    </lineage>
</organism>
<dbReference type="Pfam" id="PF05168">
    <property type="entry name" value="HEPN"/>
    <property type="match status" value="1"/>
</dbReference>
<dbReference type="KEGG" id="thel:IG193_01980"/>
<accession>A0A7L9FK53</accession>
<gene>
    <name evidence="2" type="ORF">IG193_01980</name>
</gene>
<reference evidence="2 3" key="1">
    <citation type="submission" date="2020-10" db="EMBL/GenBank/DDBJ databases">
        <title>Thermofilum lucidum 3507LT sp. nov. a novel member of Thermofilaceae family isolated from Chile hot spring, and proposal of description order Thermofilales.</title>
        <authorList>
            <person name="Zayulina K.S."/>
            <person name="Elcheninov A.G."/>
            <person name="Toshchakov S.V."/>
            <person name="Kublanov I.V."/>
        </authorList>
    </citation>
    <scope>NUCLEOTIDE SEQUENCE [LARGE SCALE GENOMIC DNA]</scope>
    <source>
        <strain evidence="2 3">3507LT</strain>
    </source>
</reference>
<dbReference type="AlphaFoldDB" id="A0A7L9FK53"/>
<feature type="domain" description="HEPN" evidence="1">
    <location>
        <begin position="9"/>
        <end position="120"/>
    </location>
</feature>
<dbReference type="PROSITE" id="PS50910">
    <property type="entry name" value="HEPN"/>
    <property type="match status" value="1"/>
</dbReference>
<keyword evidence="3" id="KW-1185">Reference proteome</keyword>
<evidence type="ECO:0000313" key="2">
    <source>
        <dbReference type="EMBL" id="QOJ79256.1"/>
    </source>
</evidence>
<proteinExistence type="predicted"/>
<dbReference type="SUPFAM" id="SSF81593">
    <property type="entry name" value="Nucleotidyltransferase substrate binding subunit/domain"/>
    <property type="match status" value="1"/>
</dbReference>
<evidence type="ECO:0000259" key="1">
    <source>
        <dbReference type="PROSITE" id="PS50910"/>
    </source>
</evidence>
<dbReference type="GeneID" id="59148626"/>
<name>A0A7L9FK53_9CREN</name>
<dbReference type="InParanoid" id="A0A7L9FK53"/>